<evidence type="ECO:0000256" key="3">
    <source>
        <dbReference type="ARBA" id="ARBA00022989"/>
    </source>
</evidence>
<protein>
    <submittedName>
        <fullName evidence="7">FUSC family protein</fullName>
    </submittedName>
</protein>
<dbReference type="EMBL" id="CP159279">
    <property type="protein sequence ID" value="XCH10389.1"/>
    <property type="molecule type" value="Genomic_DNA"/>
</dbReference>
<gene>
    <name evidence="7" type="ORF">ABRP34_16325</name>
</gene>
<keyword evidence="4 5" id="KW-0472">Membrane</keyword>
<keyword evidence="2 5" id="KW-0812">Transmembrane</keyword>
<dbReference type="InterPro" id="IPR049453">
    <property type="entry name" value="Memb_transporter_dom"/>
</dbReference>
<accession>A0AAU8ENW9</accession>
<dbReference type="RefSeq" id="WP_353711000.1">
    <property type="nucleotide sequence ID" value="NZ_CP159279.1"/>
</dbReference>
<feature type="domain" description="Integral membrane bound transporter" evidence="6">
    <location>
        <begin position="43"/>
        <end position="162"/>
    </location>
</feature>
<reference evidence="7" key="1">
    <citation type="submission" date="2024-06" db="EMBL/GenBank/DDBJ databases">
        <title>Biodegradation of dimethachlon by Arthrobacter sp. K5: mechanistic insights and ecological implications.</title>
        <authorList>
            <person name="Hu S."/>
            <person name="Lu P."/>
        </authorList>
    </citation>
    <scope>NUCLEOTIDE SEQUENCE</scope>
    <source>
        <strain evidence="7">K5</strain>
    </source>
</reference>
<feature type="transmembrane region" description="Helical" evidence="5">
    <location>
        <begin position="100"/>
        <end position="118"/>
    </location>
</feature>
<evidence type="ECO:0000256" key="1">
    <source>
        <dbReference type="ARBA" id="ARBA00004141"/>
    </source>
</evidence>
<evidence type="ECO:0000256" key="4">
    <source>
        <dbReference type="ARBA" id="ARBA00023136"/>
    </source>
</evidence>
<evidence type="ECO:0000259" key="6">
    <source>
        <dbReference type="Pfam" id="PF13515"/>
    </source>
</evidence>
<evidence type="ECO:0000313" key="7">
    <source>
        <dbReference type="EMBL" id="XCH10389.1"/>
    </source>
</evidence>
<feature type="transmembrane region" description="Helical" evidence="5">
    <location>
        <begin position="28"/>
        <end position="45"/>
    </location>
</feature>
<proteinExistence type="predicted"/>
<dbReference type="AlphaFoldDB" id="A0AAU8ENW9"/>
<sequence>MPQTGLSASRRFLRGRIRTGMVRSRNSLVPAIQMTFGAVGAYAFAEFILGHTGPLFAATSALIALGFSRDLRMRRVMEVGLGCTIGIAVGDMLLHWLGAGIWQAAVVLLVSILLARFLDSGNIFTTQLALQSLLVVLLPAPAGGPFTRSIDAVVGGVVALLVTILAPKDPRREPRRDVQKLLHELAEVLRECAAALVDSDSTRAWHALVRGRNSQPLVDAMRHTLRASGEVATLAPAYRRHRNELDRLEQSLEYIDLALRNSRVFARRLTSSINHAALSDEATENIAEVLQETAAAVDELSLGLAEVQEGARDAHLRSARQNLSDIAGRLHPRMLKVQKLEGETVVMLFRPLMVDLLEATGIDSREARDVLPPL</sequence>
<evidence type="ECO:0000256" key="2">
    <source>
        <dbReference type="ARBA" id="ARBA00022692"/>
    </source>
</evidence>
<comment type="subcellular location">
    <subcellularLocation>
        <location evidence="1">Membrane</location>
        <topology evidence="1">Multi-pass membrane protein</topology>
    </subcellularLocation>
</comment>
<organism evidence="7">
    <name type="scientific">Arthrobacter sp. K5</name>
    <dbReference type="NCBI Taxonomy" id="2839623"/>
    <lineage>
        <taxon>Bacteria</taxon>
        <taxon>Bacillati</taxon>
        <taxon>Actinomycetota</taxon>
        <taxon>Actinomycetes</taxon>
        <taxon>Micrococcales</taxon>
        <taxon>Micrococcaceae</taxon>
        <taxon>Arthrobacter</taxon>
    </lineage>
</organism>
<keyword evidence="3 5" id="KW-1133">Transmembrane helix</keyword>
<feature type="transmembrane region" description="Helical" evidence="5">
    <location>
        <begin position="51"/>
        <end position="68"/>
    </location>
</feature>
<name>A0AAU8ENW9_9MICC</name>
<dbReference type="Pfam" id="PF13515">
    <property type="entry name" value="FUSC_2"/>
    <property type="match status" value="1"/>
</dbReference>
<dbReference type="GO" id="GO:0016020">
    <property type="term" value="C:membrane"/>
    <property type="evidence" value="ECO:0007669"/>
    <property type="project" value="UniProtKB-SubCell"/>
</dbReference>
<evidence type="ECO:0000256" key="5">
    <source>
        <dbReference type="SAM" id="Phobius"/>
    </source>
</evidence>